<dbReference type="Pfam" id="PF00392">
    <property type="entry name" value="GntR"/>
    <property type="match status" value="1"/>
</dbReference>
<evidence type="ECO:0000259" key="4">
    <source>
        <dbReference type="Pfam" id="PF00392"/>
    </source>
</evidence>
<evidence type="ECO:0000313" key="6">
    <source>
        <dbReference type="Proteomes" id="UP000248021"/>
    </source>
</evidence>
<sequence length="256" mass="28921">MVSHRQSLTFQYIKNYVTHNVLSDRAPINVQALANAIGVSHIPVREALFRASHEGLIRHRAEKGFFAKSLSQTDIVQACSISRAIAVVGLDEVFLHGHQEAIVAVGLSAERCRRALCESANADHAFWWIEAIIRRLARTCYPRQPRWHLLRIFDQTLAFRRVVSHESQAAFELAPMLAQLTEQIAAKRLDLAVGSIDAIIAHEMNRFTVHYQRYAEAVMRARRLQNSSAGTMEGVLLNIARPALVKRGNRNPQQHH</sequence>
<dbReference type="Gene3D" id="1.10.10.10">
    <property type="entry name" value="Winged helix-like DNA-binding domain superfamily/Winged helix DNA-binding domain"/>
    <property type="match status" value="1"/>
</dbReference>
<gene>
    <name evidence="5" type="ORF">C7450_10465</name>
</gene>
<evidence type="ECO:0000256" key="1">
    <source>
        <dbReference type="ARBA" id="ARBA00023015"/>
    </source>
</evidence>
<reference evidence="5 6" key="1">
    <citation type="submission" date="2018-05" db="EMBL/GenBank/DDBJ databases">
        <title>Genomic Encyclopedia of Type Strains, Phase IV (KMG-IV): sequencing the most valuable type-strain genomes for metagenomic binning, comparative biology and taxonomic classification.</title>
        <authorList>
            <person name="Goeker M."/>
        </authorList>
    </citation>
    <scope>NUCLEOTIDE SEQUENCE [LARGE SCALE GENOMIC DNA]</scope>
    <source>
        <strain evidence="5 6">DSM 6462</strain>
    </source>
</reference>
<evidence type="ECO:0000256" key="3">
    <source>
        <dbReference type="ARBA" id="ARBA00023163"/>
    </source>
</evidence>
<keyword evidence="6" id="KW-1185">Reference proteome</keyword>
<accession>A0A2V3U883</accession>
<dbReference type="AlphaFoldDB" id="A0A2V3U883"/>
<proteinExistence type="predicted"/>
<dbReference type="EMBL" id="QJJK01000004">
    <property type="protein sequence ID" value="PXW60015.1"/>
    <property type="molecule type" value="Genomic_DNA"/>
</dbReference>
<evidence type="ECO:0000313" key="5">
    <source>
        <dbReference type="EMBL" id="PXW60015.1"/>
    </source>
</evidence>
<dbReference type="SUPFAM" id="SSF46785">
    <property type="entry name" value="Winged helix' DNA-binding domain"/>
    <property type="match status" value="1"/>
</dbReference>
<keyword evidence="2 5" id="KW-0238">DNA-binding</keyword>
<dbReference type="GO" id="GO:0003677">
    <property type="term" value="F:DNA binding"/>
    <property type="evidence" value="ECO:0007669"/>
    <property type="project" value="UniProtKB-KW"/>
</dbReference>
<evidence type="ECO:0000256" key="2">
    <source>
        <dbReference type="ARBA" id="ARBA00023125"/>
    </source>
</evidence>
<dbReference type="InterPro" id="IPR036388">
    <property type="entry name" value="WH-like_DNA-bd_sf"/>
</dbReference>
<name>A0A2V3U883_9HYPH</name>
<protein>
    <submittedName>
        <fullName evidence="5">DNA-binding GntR family transcriptional regulator</fullName>
    </submittedName>
</protein>
<dbReference type="GO" id="GO:0003700">
    <property type="term" value="F:DNA-binding transcription factor activity"/>
    <property type="evidence" value="ECO:0007669"/>
    <property type="project" value="InterPro"/>
</dbReference>
<dbReference type="InterPro" id="IPR000524">
    <property type="entry name" value="Tscrpt_reg_HTH_GntR"/>
</dbReference>
<organism evidence="5 6">
    <name type="scientific">Chelatococcus asaccharovorans</name>
    <dbReference type="NCBI Taxonomy" id="28210"/>
    <lineage>
        <taxon>Bacteria</taxon>
        <taxon>Pseudomonadati</taxon>
        <taxon>Pseudomonadota</taxon>
        <taxon>Alphaproteobacteria</taxon>
        <taxon>Hyphomicrobiales</taxon>
        <taxon>Chelatococcaceae</taxon>
        <taxon>Chelatococcus</taxon>
    </lineage>
</organism>
<dbReference type="InterPro" id="IPR036390">
    <property type="entry name" value="WH_DNA-bd_sf"/>
</dbReference>
<keyword evidence="1" id="KW-0805">Transcription regulation</keyword>
<keyword evidence="3" id="KW-0804">Transcription</keyword>
<dbReference type="Proteomes" id="UP000248021">
    <property type="component" value="Unassembled WGS sequence"/>
</dbReference>
<comment type="caution">
    <text evidence="5">The sequence shown here is derived from an EMBL/GenBank/DDBJ whole genome shotgun (WGS) entry which is preliminary data.</text>
</comment>
<feature type="domain" description="HTH gntR-type" evidence="4">
    <location>
        <begin position="11"/>
        <end position="66"/>
    </location>
</feature>